<feature type="compositionally biased region" description="Basic and acidic residues" evidence="2">
    <location>
        <begin position="761"/>
        <end position="770"/>
    </location>
</feature>
<dbReference type="InterPro" id="IPR045153">
    <property type="entry name" value="Est1/Ebs1-like"/>
</dbReference>
<keyword evidence="1" id="KW-0866">Nonsense-mediated mRNA decay</keyword>
<proteinExistence type="predicted"/>
<feature type="region of interest" description="Disordered" evidence="2">
    <location>
        <begin position="718"/>
        <end position="774"/>
    </location>
</feature>
<dbReference type="GO" id="GO:0004540">
    <property type="term" value="F:RNA nuclease activity"/>
    <property type="evidence" value="ECO:0007669"/>
    <property type="project" value="UniProtKB-ARBA"/>
</dbReference>
<reference evidence="4" key="1">
    <citation type="submission" date="2015-10" db="EMBL/GenBank/DDBJ databases">
        <authorList>
            <person name="Regsiter A."/>
            <person name="william w."/>
        </authorList>
    </citation>
    <scope>NUCLEOTIDE SEQUENCE</scope>
    <source>
        <strain evidence="4">Montdore</strain>
    </source>
</reference>
<feature type="compositionally biased region" description="Polar residues" evidence="2">
    <location>
        <begin position="98"/>
        <end position="109"/>
    </location>
</feature>
<feature type="domain" description="C2H2-type" evidence="3">
    <location>
        <begin position="43"/>
        <end position="64"/>
    </location>
</feature>
<dbReference type="InterPro" id="IPR011990">
    <property type="entry name" value="TPR-like_helical_dom_sf"/>
</dbReference>
<dbReference type="GO" id="GO:0000184">
    <property type="term" value="P:nuclear-transcribed mRNA catabolic process, nonsense-mediated decay"/>
    <property type="evidence" value="ECO:0007669"/>
    <property type="project" value="UniProtKB-KW"/>
</dbReference>
<dbReference type="GO" id="GO:0070034">
    <property type="term" value="F:telomerase RNA binding"/>
    <property type="evidence" value="ECO:0007669"/>
    <property type="project" value="TreeGrafter"/>
</dbReference>
<dbReference type="EMBL" id="LN891208">
    <property type="protein sequence ID" value="CUS07461.1"/>
    <property type="molecule type" value="Genomic_DNA"/>
</dbReference>
<dbReference type="SMART" id="SM00670">
    <property type="entry name" value="PINc"/>
    <property type="match status" value="1"/>
</dbReference>
<feature type="compositionally biased region" description="Basic and acidic residues" evidence="2">
    <location>
        <begin position="259"/>
        <end position="283"/>
    </location>
</feature>
<dbReference type="FunFam" id="1.25.40.10:FF:000202">
    <property type="entry name" value="Unplaced genomic scaffold supercont1.7, whole genome shotgun sequence"/>
    <property type="match status" value="1"/>
</dbReference>
<feature type="region of interest" description="Disordered" evidence="2">
    <location>
        <begin position="1009"/>
        <end position="1029"/>
    </location>
</feature>
<keyword evidence="5" id="KW-1185">Reference proteome</keyword>
<evidence type="ECO:0000259" key="3">
    <source>
        <dbReference type="PROSITE" id="PS00028"/>
    </source>
</evidence>
<accession>A0A292PL16</accession>
<dbReference type="Pfam" id="PF10373">
    <property type="entry name" value="EST1_DNA_bind"/>
    <property type="match status" value="1"/>
</dbReference>
<feature type="region of interest" description="Disordered" evidence="2">
    <location>
        <begin position="88"/>
        <end position="153"/>
    </location>
</feature>
<feature type="region of interest" description="Disordered" evidence="2">
    <location>
        <begin position="180"/>
        <end position="324"/>
    </location>
</feature>
<dbReference type="PROSITE" id="PS00028">
    <property type="entry name" value="ZINC_FINGER_C2H2_1"/>
    <property type="match status" value="1"/>
</dbReference>
<evidence type="ECO:0000256" key="1">
    <source>
        <dbReference type="RuleBase" id="RU369098"/>
    </source>
</evidence>
<feature type="region of interest" description="Disordered" evidence="2">
    <location>
        <begin position="957"/>
        <end position="984"/>
    </location>
</feature>
<dbReference type="GO" id="GO:0005697">
    <property type="term" value="C:telomerase holoenzyme complex"/>
    <property type="evidence" value="ECO:0007669"/>
    <property type="project" value="TreeGrafter"/>
</dbReference>
<gene>
    <name evidence="4" type="ORF">GSTUAT00008477001</name>
</gene>
<comment type="function">
    <text evidence="1">Plays a role in nonsense-mediated mRNA decay.</text>
</comment>
<dbReference type="Gene3D" id="1.25.40.10">
    <property type="entry name" value="Tetratricopeptide repeat domain"/>
    <property type="match status" value="1"/>
</dbReference>
<dbReference type="Proteomes" id="UP001412239">
    <property type="component" value="Unassembled WGS sequence"/>
</dbReference>
<dbReference type="InterPro" id="IPR018834">
    <property type="entry name" value="DNA/RNA-bd_Est1-type"/>
</dbReference>
<dbReference type="Gene3D" id="3.40.50.1010">
    <property type="entry name" value="5'-nuclease"/>
    <property type="match status" value="1"/>
</dbReference>
<dbReference type="PANTHER" id="PTHR15696:SF0">
    <property type="entry name" value="TELOMERASE-BINDING PROTEIN EST1A"/>
    <property type="match status" value="1"/>
</dbReference>
<dbReference type="InterPro" id="IPR013087">
    <property type="entry name" value="Znf_C2H2_type"/>
</dbReference>
<feature type="region of interest" description="Disordered" evidence="2">
    <location>
        <begin position="336"/>
        <end position="360"/>
    </location>
</feature>
<dbReference type="PANTHER" id="PTHR15696">
    <property type="entry name" value="SMG-7 SUPPRESSOR WITH MORPHOLOGICAL EFFECT ON GENITALIA PROTEIN 7"/>
    <property type="match status" value="1"/>
</dbReference>
<dbReference type="GO" id="GO:0042162">
    <property type="term" value="F:telomeric DNA binding"/>
    <property type="evidence" value="ECO:0007669"/>
    <property type="project" value="TreeGrafter"/>
</dbReference>
<dbReference type="SUPFAM" id="SSF88723">
    <property type="entry name" value="PIN domain-like"/>
    <property type="match status" value="1"/>
</dbReference>
<evidence type="ECO:0000313" key="5">
    <source>
        <dbReference type="Proteomes" id="UP001412239"/>
    </source>
</evidence>
<sequence>MLIVEGKFNLVKHFIMGGTGHALDIESRIVESRRRQSKESYECNFCRVVCNLERGLWNHITTHHQEKCPRDEVELQRFRTHMKEICQRKGADVPSRPENIQASPPNSNAFVRWSSKDVAASKEPGGQRMGPKMESGDQTGLSAHSGGNVDDIAKGTSDIRLEHPDIQMPDASSQARLINRKRNGPDSAPDGGPPTPTHSTPRESQPKRTRAGGATVRGSAAQKLSRAPLDPDFDRSRFKPEQYGDNEGGAAARATASRRLFDPEKDHPVVFKGEEDSTKRLEEPNPPPRALPRARGTRKRGSVPYATTGKVAPPTSQGAPHNREGGQMMILENFAQQSQQTTQPSQGRQARPPPFHGDPALQEHETRLVRQPETRPISPEQLIAEVKGIYAGLVMVEAKCNEVDAKQAAATLDDDQTQPRLNDEQWQALIALHRTLLHEHHDFFLASQHPSASPALRRLADKYAMPARMWRHGIHSFLELLRHRLPYSLEHMLTFIYLAYSMMALLYETVPAFENTWVECLGDLGRYRMAVEDGDARDRDVWAGVARFWYSKATDKTPFVGRLFHHLAILARPNVLQQLFYYCKSLAVTQPFFPARESILTLFDPVFSPEHASKNHHVDAGFIQLHGINFTHIDLEKFDDCLFDYLDNLDQNIGKTDSDWKVSGAYIAVCNITGLSQYGARESLLRLALREGKSRHIPEEDSMEDAPPVVVDENTTEFDDSLLPPLPTGASSEHVTSMLQPASKLEEDNRYPRKANLKSGSEAKEADAKSRNGTAESLNFSKRLAYEILSVALQRVGDSNVLPHVHIWLVFLAYVVRSERAVRLLENEFPWEHLVSMLNNLVGQSDQDRFGCKEFPVPEKGRGRPLPEDYTLRGLEWARKYFPNRWFEDAQVDEEERSVEVPSMENVRIERILWLATQVATNGECLVYADGKFRVHPALITRIEEHQKLEATIAHGQELGGSRMTPTSEDSDIDMTSGENESDGDYVLVGQSEEVRRLKQQQRQLKSQLRAGGKVAGSAEEPRQAVAKGPESLKENFSILVVDTNLLLSQPEVFKIMVSTLNWSIVIPNTVITELLGLTNSTSPVGDAAKAAMIAIHEALTEKRDVKVVTAKGSNVTSIGYKEQLDKSGDDEQRKIDDIIIETTRMQGEARRQAMPGDYANYEAAVLITEDRNMRVKANARNVAAISASALERVLSPAGSARTKRKSFGAPVVASDWLEGEAAFAKPGGELDSTLNLHPVGAVRKKRQLKRGKTQGADMP</sequence>
<dbReference type="Pfam" id="PF13638">
    <property type="entry name" value="PIN_4"/>
    <property type="match status" value="1"/>
</dbReference>
<organism evidence="4 5">
    <name type="scientific">Tuber aestivum</name>
    <name type="common">summer truffle</name>
    <dbReference type="NCBI Taxonomy" id="59557"/>
    <lineage>
        <taxon>Eukaryota</taxon>
        <taxon>Fungi</taxon>
        <taxon>Dikarya</taxon>
        <taxon>Ascomycota</taxon>
        <taxon>Pezizomycotina</taxon>
        <taxon>Pezizomycetes</taxon>
        <taxon>Pezizales</taxon>
        <taxon>Tuberaceae</taxon>
        <taxon>Tuber</taxon>
    </lineage>
</organism>
<evidence type="ECO:0000256" key="2">
    <source>
        <dbReference type="SAM" id="MobiDB-lite"/>
    </source>
</evidence>
<dbReference type="SUPFAM" id="SSF48452">
    <property type="entry name" value="TPR-like"/>
    <property type="match status" value="1"/>
</dbReference>
<evidence type="ECO:0000313" key="4">
    <source>
        <dbReference type="EMBL" id="CUS07461.1"/>
    </source>
</evidence>
<feature type="compositionally biased region" description="Polar residues" evidence="2">
    <location>
        <begin position="729"/>
        <end position="740"/>
    </location>
</feature>
<protein>
    <recommendedName>
        <fullName evidence="3">C2H2-type domain-containing protein</fullName>
    </recommendedName>
</protein>
<dbReference type="AlphaFoldDB" id="A0A292PL16"/>
<dbReference type="CDD" id="cd09880">
    <property type="entry name" value="PIN_Smg5-6-like"/>
    <property type="match status" value="1"/>
</dbReference>
<feature type="compositionally biased region" description="Low complexity" evidence="2">
    <location>
        <begin position="336"/>
        <end position="346"/>
    </location>
</feature>
<dbReference type="InterPro" id="IPR002716">
    <property type="entry name" value="PIN_dom"/>
</dbReference>
<name>A0A292PL16_9PEZI</name>
<dbReference type="InterPro" id="IPR029060">
    <property type="entry name" value="PIN-like_dom_sf"/>
</dbReference>
<feature type="compositionally biased region" description="Basic and acidic residues" evidence="2">
    <location>
        <begin position="232"/>
        <end position="242"/>
    </location>
</feature>